<dbReference type="Proteomes" id="UP000542674">
    <property type="component" value="Unassembled WGS sequence"/>
</dbReference>
<keyword evidence="2" id="KW-1185">Reference proteome</keyword>
<reference evidence="1 2" key="1">
    <citation type="submission" date="2020-08" db="EMBL/GenBank/DDBJ databases">
        <title>Sequencing the genomes of 1000 actinobacteria strains.</title>
        <authorList>
            <person name="Klenk H.-P."/>
        </authorList>
    </citation>
    <scope>NUCLEOTIDE SEQUENCE [LARGE SCALE GENOMIC DNA]</scope>
    <source>
        <strain evidence="1 2">DSM 45084</strain>
    </source>
</reference>
<accession>A0A7W7SZW3</accession>
<evidence type="ECO:0000313" key="1">
    <source>
        <dbReference type="EMBL" id="MBB4963731.1"/>
    </source>
</evidence>
<name>A0A7W7SZW3_9PSEU</name>
<dbReference type="RefSeq" id="WP_184666480.1">
    <property type="nucleotide sequence ID" value="NZ_BAABAI010000034.1"/>
</dbReference>
<dbReference type="AlphaFoldDB" id="A0A7W7SZW3"/>
<organism evidence="1 2">
    <name type="scientific">Saccharothrix violaceirubra</name>
    <dbReference type="NCBI Taxonomy" id="413306"/>
    <lineage>
        <taxon>Bacteria</taxon>
        <taxon>Bacillati</taxon>
        <taxon>Actinomycetota</taxon>
        <taxon>Actinomycetes</taxon>
        <taxon>Pseudonocardiales</taxon>
        <taxon>Pseudonocardiaceae</taxon>
        <taxon>Saccharothrix</taxon>
    </lineage>
</organism>
<dbReference type="EMBL" id="JACHJS010000001">
    <property type="protein sequence ID" value="MBB4963731.1"/>
    <property type="molecule type" value="Genomic_DNA"/>
</dbReference>
<proteinExistence type="predicted"/>
<comment type="caution">
    <text evidence="1">The sequence shown here is derived from an EMBL/GenBank/DDBJ whole genome shotgun (WGS) entry which is preliminary data.</text>
</comment>
<evidence type="ECO:0000313" key="2">
    <source>
        <dbReference type="Proteomes" id="UP000542674"/>
    </source>
</evidence>
<protein>
    <submittedName>
        <fullName evidence="1">Uncharacterized protein</fullName>
    </submittedName>
</protein>
<gene>
    <name evidence="1" type="ORF">F4559_001090</name>
</gene>
<sequence>MSDPSRYDPVDLWDRMLAAKQVVEEFEAGVDPGEQVAAFLYDLKLALNGDVLRDEITGELMRFRPGHGQALTALLAAGREAS</sequence>